<evidence type="ECO:0000313" key="2">
    <source>
        <dbReference type="Proteomes" id="UP001240447"/>
    </source>
</evidence>
<organism evidence="1 2">
    <name type="scientific">Nocardioides massiliensis</name>
    <dbReference type="NCBI Taxonomy" id="1325935"/>
    <lineage>
        <taxon>Bacteria</taxon>
        <taxon>Bacillati</taxon>
        <taxon>Actinomycetota</taxon>
        <taxon>Actinomycetes</taxon>
        <taxon>Propionibacteriales</taxon>
        <taxon>Nocardioidaceae</taxon>
        <taxon>Nocardioides</taxon>
    </lineage>
</organism>
<dbReference type="InterPro" id="IPR019238">
    <property type="entry name" value="AbiEi_2"/>
</dbReference>
<protein>
    <recommendedName>
        <fullName evidence="3">Transcriptional regulator</fullName>
    </recommendedName>
</protein>
<evidence type="ECO:0008006" key="3">
    <source>
        <dbReference type="Google" id="ProtNLM"/>
    </source>
</evidence>
<evidence type="ECO:0000313" key="1">
    <source>
        <dbReference type="EMBL" id="MDP9821786.1"/>
    </source>
</evidence>
<gene>
    <name evidence="1" type="ORF">J2S59_001595</name>
</gene>
<sequence>MTNPHELIHAVKERLAHIGLNLNLDRMEETERHATALATISRGPARGTYLTIFGRGLTFTDVGRIRSVALADLLPTFVATDYLTERTSAPLREAGIQFADLAGNAYVSFADVLVDIRGRRRPPSGGAAGRPRRPTNLFSPRRSQVVFAFLAWPHLVGANVREVARASGVSVGQAHDTLAKLGEAGYLVDGGTVIYRRDELMDHWTAAYPTGLGRRLGIASYRGEVPYVRKPQPDMPMFASGEYAASEFITPLTATFYVESMDRQLAIANRWRADQEPNIFLRHKFWSSPAGDNGPLVGIRTAPWPLVYADLIASGDPRQREVARQWRERHAGPNGE</sequence>
<name>A0ABT9NMZ5_9ACTN</name>
<dbReference type="Proteomes" id="UP001240447">
    <property type="component" value="Unassembled WGS sequence"/>
</dbReference>
<reference evidence="1 2" key="1">
    <citation type="submission" date="2023-07" db="EMBL/GenBank/DDBJ databases">
        <title>Sequencing the genomes of 1000 actinobacteria strains.</title>
        <authorList>
            <person name="Klenk H.-P."/>
        </authorList>
    </citation>
    <scope>NUCLEOTIDE SEQUENCE [LARGE SCALE GENOMIC DNA]</scope>
    <source>
        <strain evidence="1 2">GD13</strain>
    </source>
</reference>
<accession>A0ABT9NMZ5</accession>
<proteinExistence type="predicted"/>
<keyword evidence="2" id="KW-1185">Reference proteome</keyword>
<dbReference type="EMBL" id="JAUSQM010000001">
    <property type="protein sequence ID" value="MDP9821786.1"/>
    <property type="molecule type" value="Genomic_DNA"/>
</dbReference>
<dbReference type="Pfam" id="PF09952">
    <property type="entry name" value="AbiEi_2"/>
    <property type="match status" value="1"/>
</dbReference>
<dbReference type="RefSeq" id="WP_068117846.1">
    <property type="nucleotide sequence ID" value="NZ_CCXJ01000108.1"/>
</dbReference>
<comment type="caution">
    <text evidence="1">The sequence shown here is derived from an EMBL/GenBank/DDBJ whole genome shotgun (WGS) entry which is preliminary data.</text>
</comment>